<proteinExistence type="predicted"/>
<dbReference type="OrthoDB" id="292831at2157"/>
<sequence length="125" mass="14201">MSRMQSDRSNSVRITVRVDEDLKDRYKSSVDSMSDDLREHIRDAAGRATEGANVPEDDRLARAYRLLERNSTFDNRIDVDVAENLLAQELGMNKAVVRTSVTRKLETLGYLAPKWGTFAVKPLDE</sequence>
<dbReference type="GeneID" id="35592569"/>
<dbReference type="RefSeq" id="WP_103425751.1">
    <property type="nucleotide sequence ID" value="NZ_CP026309.1"/>
</dbReference>
<dbReference type="KEGG" id="srub:C2R22_10720"/>
<keyword evidence="2" id="KW-1185">Reference proteome</keyword>
<gene>
    <name evidence="1" type="ORF">C2R22_10720</name>
</gene>
<organism evidence="1 2">
    <name type="scientific">Salinigranum rubrum</name>
    <dbReference type="NCBI Taxonomy" id="755307"/>
    <lineage>
        <taxon>Archaea</taxon>
        <taxon>Methanobacteriati</taxon>
        <taxon>Methanobacteriota</taxon>
        <taxon>Stenosarchaea group</taxon>
        <taxon>Halobacteria</taxon>
        <taxon>Halobacteriales</taxon>
        <taxon>Haloferacaceae</taxon>
        <taxon>Salinigranum</taxon>
    </lineage>
</organism>
<evidence type="ECO:0000313" key="2">
    <source>
        <dbReference type="Proteomes" id="UP000236584"/>
    </source>
</evidence>
<dbReference type="Proteomes" id="UP000236584">
    <property type="component" value="Chromosome"/>
</dbReference>
<name>A0A2I8VJF5_9EURY</name>
<evidence type="ECO:0000313" key="1">
    <source>
        <dbReference type="EMBL" id="AUV82062.1"/>
    </source>
</evidence>
<dbReference type="EMBL" id="CP026309">
    <property type="protein sequence ID" value="AUV82062.1"/>
    <property type="molecule type" value="Genomic_DNA"/>
</dbReference>
<accession>A0A2I8VJF5</accession>
<reference evidence="1 2" key="1">
    <citation type="submission" date="2018-01" db="EMBL/GenBank/DDBJ databases">
        <title>Complete genome sequence of Salinigranum rubrum GX10T, an extremely halophilic archaeon isolated from a marine solar saltern.</title>
        <authorList>
            <person name="Han S."/>
        </authorList>
    </citation>
    <scope>NUCLEOTIDE SEQUENCE [LARGE SCALE GENOMIC DNA]</scope>
    <source>
        <strain evidence="1 2">GX10</strain>
    </source>
</reference>
<dbReference type="AlphaFoldDB" id="A0A2I8VJF5"/>
<protein>
    <submittedName>
        <fullName evidence="1">Uncharacterized protein</fullName>
    </submittedName>
</protein>